<feature type="compositionally biased region" description="Polar residues" evidence="1">
    <location>
        <begin position="278"/>
        <end position="295"/>
    </location>
</feature>
<feature type="compositionally biased region" description="Basic and acidic residues" evidence="1">
    <location>
        <begin position="572"/>
        <end position="589"/>
    </location>
</feature>
<feature type="compositionally biased region" description="Polar residues" evidence="1">
    <location>
        <begin position="185"/>
        <end position="194"/>
    </location>
</feature>
<feature type="compositionally biased region" description="Polar residues" evidence="1">
    <location>
        <begin position="391"/>
        <end position="405"/>
    </location>
</feature>
<dbReference type="Proteomes" id="UP000002872">
    <property type="component" value="Unassembled WGS sequence"/>
</dbReference>
<feature type="compositionally biased region" description="Basic and acidic residues" evidence="1">
    <location>
        <begin position="198"/>
        <end position="216"/>
    </location>
</feature>
<evidence type="ECO:0000313" key="3">
    <source>
        <dbReference type="Proteomes" id="UP000002872"/>
    </source>
</evidence>
<feature type="compositionally biased region" description="Polar residues" evidence="1">
    <location>
        <begin position="315"/>
        <end position="325"/>
    </location>
</feature>
<dbReference type="AlphaFoldDB" id="I3EIL7"/>
<organism evidence="2 3">
    <name type="scientific">Nematocida parisii (strain ERTm3)</name>
    <name type="common">Nematode killer fungus</name>
    <dbReference type="NCBI Taxonomy" id="935791"/>
    <lineage>
        <taxon>Eukaryota</taxon>
        <taxon>Fungi</taxon>
        <taxon>Fungi incertae sedis</taxon>
        <taxon>Microsporidia</taxon>
        <taxon>Nematocida</taxon>
    </lineage>
</organism>
<dbReference type="HOGENOM" id="CLU_422164_0_0_1"/>
<dbReference type="OrthoDB" id="2192704at2759"/>
<feature type="region of interest" description="Disordered" evidence="1">
    <location>
        <begin position="43"/>
        <end position="76"/>
    </location>
</feature>
<dbReference type="InParanoid" id="I3EIL7"/>
<gene>
    <name evidence="2" type="ORF">NEQG_00883</name>
</gene>
<feature type="compositionally biased region" description="Basic and acidic residues" evidence="1">
    <location>
        <begin position="143"/>
        <end position="160"/>
    </location>
</feature>
<feature type="compositionally biased region" description="Basic and acidic residues" evidence="1">
    <location>
        <begin position="52"/>
        <end position="61"/>
    </location>
</feature>
<sequence length="666" mass="73443">MNREPGHGVVSQCIKEWREYLVQEKGASIKKIQAMQIKNTFKSQAVMPQTTHKQEDSEETRKRLKKVSPPTEKMDDKAVIQADLMEKKEVGISTAKNSVKEENTTPSSVNPAIEHKSIKKSSAAPTTTKGIKDVKAKINVSKASKELEKGKAKEEVISKEAYDKKLANKLKYQKKKQAEKEKSAGLSNSGNTKVVLNKSKDSSDVPQKKEKKEEKIPLQNDQMCIDKKLGKADTPANTPRPNLISPLSLFEKMNPTAAVAGQDSLVIVQKPPAEPTFASENSKSTVAKSANSTAPEKQDVPTVKAEKEGTKPALASSQEGISENKVSPVIKTEKEKEEAPASASSDISHINTSFIPIHTTTSIGKDVLSVEVESKKEILISESSPALKESASPQKPSTSLNTAPSTKKAEANTESVNVRPSVISNVSEKEPVSALFVQKESIPDIIKVDKKDLLKKLYNESSTEIDNQKSKNIHLSSTLSVAHSVDESNFERLLPLKNEITVEVPKKEAPAAPAPHIPNKIVNDRRKDRPNQSFVGLKPEELKEKTFELNKLLMGFKNKIKKEQPPQQKQPEPQKNKDASDEQKEKPAEPEQVFTPVIDFSDDDSARGINYNKKWVDSPSLPRKLLMQSEDQAEKIFGSSVNTKVNLKEMFSTLTNLPADSPTKMT</sequence>
<dbReference type="STRING" id="935791.I3EIL7"/>
<feature type="compositionally biased region" description="Basic and acidic residues" evidence="1">
    <location>
        <begin position="296"/>
        <end position="310"/>
    </location>
</feature>
<feature type="region of interest" description="Disordered" evidence="1">
    <location>
        <begin position="92"/>
        <end position="160"/>
    </location>
</feature>
<evidence type="ECO:0000313" key="2">
    <source>
        <dbReference type="EMBL" id="EIJ89064.1"/>
    </source>
</evidence>
<keyword evidence="3" id="KW-1185">Reference proteome</keyword>
<dbReference type="VEuPathDB" id="MicrosporidiaDB:NEQG_00883"/>
<reference evidence="2" key="1">
    <citation type="submission" date="2011-01" db="EMBL/GenBank/DDBJ databases">
        <title>The Genome Sequence of Nematocida parisii strain ERTm3.</title>
        <authorList>
            <consortium name="The Broad Institute Genome Sequencing Platform"/>
            <consortium name="The Broad Institute Genome Sequencing Center for Infectious Disease"/>
            <person name="Cuomo C."/>
            <person name="Troemel E."/>
            <person name="Young S.K."/>
            <person name="Zeng Q."/>
            <person name="Gargeya S."/>
            <person name="Fitzgerald M."/>
            <person name="Haas B."/>
            <person name="Abouelleil A."/>
            <person name="Alvarado L."/>
            <person name="Arachchi H.M."/>
            <person name="Berlin A."/>
            <person name="Chapman S.B."/>
            <person name="Gearin G."/>
            <person name="Goldberg J."/>
            <person name="Griggs A."/>
            <person name="Gujja S."/>
            <person name="Hansen M."/>
            <person name="Heiman D."/>
            <person name="Howarth C."/>
            <person name="Larimer J."/>
            <person name="Lui A."/>
            <person name="MacDonald P.J.P."/>
            <person name="McCowen C."/>
            <person name="Montmayeur A."/>
            <person name="Murphy C."/>
            <person name="Neiman D."/>
            <person name="Pearson M."/>
            <person name="Priest M."/>
            <person name="Roberts A."/>
            <person name="Saif S."/>
            <person name="Shea T."/>
            <person name="Sisk P."/>
            <person name="Stolte C."/>
            <person name="Sykes S."/>
            <person name="Wortman J."/>
            <person name="Nusbaum C."/>
            <person name="Birren B."/>
        </authorList>
    </citation>
    <scope>NUCLEOTIDE SEQUENCE</scope>
    <source>
        <strain evidence="2">ERTm3</strain>
    </source>
</reference>
<proteinExistence type="predicted"/>
<feature type="region of interest" description="Disordered" evidence="1">
    <location>
        <begin position="172"/>
        <end position="223"/>
    </location>
</feature>
<protein>
    <submittedName>
        <fullName evidence="2">Uncharacterized protein</fullName>
    </submittedName>
</protein>
<feature type="region of interest" description="Disordered" evidence="1">
    <location>
        <begin position="274"/>
        <end position="351"/>
    </location>
</feature>
<accession>I3EIL7</accession>
<feature type="region of interest" description="Disordered" evidence="1">
    <location>
        <begin position="505"/>
        <end position="538"/>
    </location>
</feature>
<dbReference type="OMA" id="QCIKEWR"/>
<name>I3EIL7_NEMP3</name>
<dbReference type="EMBL" id="GL870877">
    <property type="protein sequence ID" value="EIJ89064.1"/>
    <property type="molecule type" value="Genomic_DNA"/>
</dbReference>
<feature type="region of interest" description="Disordered" evidence="1">
    <location>
        <begin position="379"/>
        <end position="416"/>
    </location>
</feature>
<evidence type="ECO:0000256" key="1">
    <source>
        <dbReference type="SAM" id="MobiDB-lite"/>
    </source>
</evidence>
<feature type="region of interest" description="Disordered" evidence="1">
    <location>
        <begin position="561"/>
        <end position="611"/>
    </location>
</feature>